<comment type="caution">
    <text evidence="1">The sequence shown here is derived from an EMBL/GenBank/DDBJ whole genome shotgun (WGS) entry which is preliminary data.</text>
</comment>
<dbReference type="AlphaFoldDB" id="A0A016SXR2"/>
<keyword evidence="2" id="KW-1185">Reference proteome</keyword>
<proteinExistence type="predicted"/>
<gene>
    <name evidence="1" type="primary">Acey_s0162.g3414</name>
    <name evidence="1" type="ORF">Y032_0162g3414</name>
</gene>
<evidence type="ECO:0000313" key="1">
    <source>
        <dbReference type="EMBL" id="EYB95217.1"/>
    </source>
</evidence>
<reference evidence="2" key="1">
    <citation type="journal article" date="2015" name="Nat. Genet.">
        <title>The genome and transcriptome of the zoonotic hookworm Ancylostoma ceylanicum identify infection-specific gene families.</title>
        <authorList>
            <person name="Schwarz E.M."/>
            <person name="Hu Y."/>
            <person name="Antoshechkin I."/>
            <person name="Miller M.M."/>
            <person name="Sternberg P.W."/>
            <person name="Aroian R.V."/>
        </authorList>
    </citation>
    <scope>NUCLEOTIDE SEQUENCE</scope>
    <source>
        <strain evidence="2">HY135</strain>
    </source>
</reference>
<organism evidence="1 2">
    <name type="scientific">Ancylostoma ceylanicum</name>
    <dbReference type="NCBI Taxonomy" id="53326"/>
    <lineage>
        <taxon>Eukaryota</taxon>
        <taxon>Metazoa</taxon>
        <taxon>Ecdysozoa</taxon>
        <taxon>Nematoda</taxon>
        <taxon>Chromadorea</taxon>
        <taxon>Rhabditida</taxon>
        <taxon>Rhabditina</taxon>
        <taxon>Rhabditomorpha</taxon>
        <taxon>Strongyloidea</taxon>
        <taxon>Ancylostomatidae</taxon>
        <taxon>Ancylostomatinae</taxon>
        <taxon>Ancylostoma</taxon>
    </lineage>
</organism>
<name>A0A016SXR2_9BILA</name>
<dbReference type="Proteomes" id="UP000024635">
    <property type="component" value="Unassembled WGS sequence"/>
</dbReference>
<evidence type="ECO:0000313" key="2">
    <source>
        <dbReference type="Proteomes" id="UP000024635"/>
    </source>
</evidence>
<accession>A0A016SXR2</accession>
<dbReference type="EMBL" id="JARK01001498">
    <property type="protein sequence ID" value="EYB95217.1"/>
    <property type="molecule type" value="Genomic_DNA"/>
</dbReference>
<protein>
    <submittedName>
        <fullName evidence="1">Uncharacterized protein</fullName>
    </submittedName>
</protein>
<sequence length="115" mass="12659">MKKVKRSPNWGEKRLQIAFRRPMATILARAARLRGALVEAVDGSPPSTRTVLQGGFCLKMSRNTIIMPSINLQAGGSTTTNQKLLTTLENGWSDSFDKCTSSSTFHLLTSQQLFS</sequence>